<evidence type="ECO:0000313" key="7">
    <source>
        <dbReference type="Proteomes" id="UP000091918"/>
    </source>
</evidence>
<dbReference type="Gene3D" id="3.90.1590.10">
    <property type="entry name" value="glutathione-dependent formaldehyde- activating enzyme (gfa)"/>
    <property type="match status" value="1"/>
</dbReference>
<dbReference type="PROSITE" id="PS51891">
    <property type="entry name" value="CENP_V_GFA"/>
    <property type="match status" value="1"/>
</dbReference>
<dbReference type="GO" id="GO:0016846">
    <property type="term" value="F:carbon-sulfur lyase activity"/>
    <property type="evidence" value="ECO:0007669"/>
    <property type="project" value="InterPro"/>
</dbReference>
<evidence type="ECO:0000259" key="5">
    <source>
        <dbReference type="PROSITE" id="PS51891"/>
    </source>
</evidence>
<keyword evidence="4" id="KW-0456">Lyase</keyword>
<proteinExistence type="inferred from homology"/>
<evidence type="ECO:0000256" key="1">
    <source>
        <dbReference type="ARBA" id="ARBA00005495"/>
    </source>
</evidence>
<comment type="similarity">
    <text evidence="1">Belongs to the Gfa family.</text>
</comment>
<comment type="caution">
    <text evidence="6">The sequence shown here is derived from an EMBL/GenBank/DDBJ whole genome shotgun (WGS) entry which is preliminary data.</text>
</comment>
<dbReference type="Proteomes" id="UP000091918">
    <property type="component" value="Unassembled WGS sequence"/>
</dbReference>
<gene>
    <name evidence="6" type="ORF">ACJ72_05042</name>
</gene>
<dbReference type="GO" id="GO:0046872">
    <property type="term" value="F:metal ion binding"/>
    <property type="evidence" value="ECO:0007669"/>
    <property type="project" value="UniProtKB-KW"/>
</dbReference>
<evidence type="ECO:0000313" key="6">
    <source>
        <dbReference type="EMBL" id="OAX80621.1"/>
    </source>
</evidence>
<dbReference type="AlphaFoldDB" id="A0A1B7NV52"/>
<reference evidence="6 7" key="1">
    <citation type="submission" date="2015-07" db="EMBL/GenBank/DDBJ databases">
        <title>Emmonsia species relationships and genome sequence.</title>
        <authorList>
            <person name="Cuomo C.A."/>
            <person name="Schwartz I.S."/>
            <person name="Kenyon C."/>
            <person name="de Hoog G.S."/>
            <person name="Govender N.P."/>
            <person name="Botha A."/>
            <person name="Moreno L."/>
            <person name="de Vries M."/>
            <person name="Munoz J.F."/>
            <person name="Stielow J.B."/>
        </authorList>
    </citation>
    <scope>NUCLEOTIDE SEQUENCE [LARGE SCALE GENOMIC DNA]</scope>
    <source>
        <strain evidence="6 7">CBS 136260</strain>
    </source>
</reference>
<keyword evidence="7" id="KW-1185">Reference proteome</keyword>
<dbReference type="EMBL" id="LGUA01000658">
    <property type="protein sequence ID" value="OAX80621.1"/>
    <property type="molecule type" value="Genomic_DNA"/>
</dbReference>
<evidence type="ECO:0000256" key="4">
    <source>
        <dbReference type="ARBA" id="ARBA00023239"/>
    </source>
</evidence>
<feature type="domain" description="CENP-V/GFA" evidence="5">
    <location>
        <begin position="10"/>
        <end position="132"/>
    </location>
</feature>
<dbReference type="PANTHER" id="PTHR33337">
    <property type="entry name" value="GFA DOMAIN-CONTAINING PROTEIN"/>
    <property type="match status" value="1"/>
</dbReference>
<dbReference type="InterPro" id="IPR006913">
    <property type="entry name" value="CENP-V/GFA"/>
</dbReference>
<protein>
    <recommendedName>
        <fullName evidence="5">CENP-V/GFA domain-containing protein</fullName>
    </recommendedName>
</protein>
<keyword evidence="2" id="KW-0479">Metal-binding</keyword>
<dbReference type="PANTHER" id="PTHR33337:SF33">
    <property type="entry name" value="CENP-V_GFA DOMAIN-CONTAINING PROTEIN"/>
    <property type="match status" value="1"/>
</dbReference>
<sequence>MLSPEAQYPLEGGCTCRAIRYQIQTAPLFVHCCHCTWCQRETGSAFVINILVEADRVTPLQGNDDETEVINTPSKSGLGQQVSRCKKCQVAVWSTYGGASPVVRFIRAGTLDQASFVSPDVHVYTSTKVPWLTLPANVPVMEEFYDFEQEWPKESLARRKAFMPLVEEYMRQRAGGGS</sequence>
<name>A0A1B7NV52_9EURO</name>
<dbReference type="Pfam" id="PF04828">
    <property type="entry name" value="GFA"/>
    <property type="match status" value="1"/>
</dbReference>
<dbReference type="SUPFAM" id="SSF51316">
    <property type="entry name" value="Mss4-like"/>
    <property type="match status" value="1"/>
</dbReference>
<evidence type="ECO:0000256" key="2">
    <source>
        <dbReference type="ARBA" id="ARBA00022723"/>
    </source>
</evidence>
<organism evidence="6 7">
    <name type="scientific">Emergomyces africanus</name>
    <dbReference type="NCBI Taxonomy" id="1955775"/>
    <lineage>
        <taxon>Eukaryota</taxon>
        <taxon>Fungi</taxon>
        <taxon>Dikarya</taxon>
        <taxon>Ascomycota</taxon>
        <taxon>Pezizomycotina</taxon>
        <taxon>Eurotiomycetes</taxon>
        <taxon>Eurotiomycetidae</taxon>
        <taxon>Onygenales</taxon>
        <taxon>Ajellomycetaceae</taxon>
        <taxon>Emergomyces</taxon>
    </lineage>
</organism>
<dbReference type="InterPro" id="IPR011057">
    <property type="entry name" value="Mss4-like_sf"/>
</dbReference>
<dbReference type="OrthoDB" id="9985472at2759"/>
<evidence type="ECO:0000256" key="3">
    <source>
        <dbReference type="ARBA" id="ARBA00022833"/>
    </source>
</evidence>
<keyword evidence="3" id="KW-0862">Zinc</keyword>
<accession>A0A1B7NV52</accession>